<dbReference type="Pfam" id="PF13624">
    <property type="entry name" value="SurA_N_3"/>
    <property type="match status" value="1"/>
</dbReference>
<evidence type="ECO:0000256" key="1">
    <source>
        <dbReference type="ARBA" id="ARBA00004236"/>
    </source>
</evidence>
<reference evidence="7 8" key="1">
    <citation type="submission" date="2020-04" db="EMBL/GenBank/DDBJ databases">
        <title>Luteolibacter sp. G-1-1-1 isolated from soil.</title>
        <authorList>
            <person name="Dahal R.H."/>
        </authorList>
    </citation>
    <scope>NUCLEOTIDE SEQUENCE [LARGE SCALE GENOMIC DNA]</scope>
    <source>
        <strain evidence="7 8">G-1-1-1</strain>
    </source>
</reference>
<keyword evidence="8" id="KW-1185">Reference proteome</keyword>
<keyword evidence="2" id="KW-1003">Cell membrane</keyword>
<comment type="subcellular location">
    <subcellularLocation>
        <location evidence="1">Cell membrane</location>
    </subcellularLocation>
</comment>
<proteinExistence type="predicted"/>
<dbReference type="EMBL" id="CP051774">
    <property type="protein sequence ID" value="QJE97266.1"/>
    <property type="molecule type" value="Genomic_DNA"/>
</dbReference>
<evidence type="ECO:0000256" key="6">
    <source>
        <dbReference type="SAM" id="Phobius"/>
    </source>
</evidence>
<sequence length="551" mass="60156">MIEHLRKYTGMIIFVIALLFVGLAFFGDHGTFGGRGTNDPAYISVDGNAYSVSEFRKKGEASLQLGGGLGLYPYLVTMGALGNPNQEEAAKQLFVNRLLVEQGCEEFGIHPGDAEVTAALKAMPVFQGQDGTFDQAKYNTIATEGIGHYGMTEKDLFELVRDSIATEKLASVIGGGLSSDRQSALESVASRDQQVTIQLARIALSSFQENLKPTDDELKTAWETKKDAYQTERKIKVTYFIAKPTYPEAKKEEPKLPDALTEEDKKKAEKEAADKKAAEDAALAEQKRTVDNELADAVDAFLADLQNSEGKDFDKLAKDNNWELVTTEFFPRSAVPPALSVNLRSTTGAARAAADFLFQLDMSKDLLARCSEALPLNDGAWLIARLDEEEEARTKTFEEAKEDFTKDYIAEHAGEALKKDAGEKAAKIREALGAGKSFADVAKEVGLEPKAHGPFKATDKLEGEADVATLFQAASTVAPGSLADPKFLPDDKKPETALFVFVEKREIVKDPARAERVNQAVTMSGRSLQNAAFDSWLKARLESAKVEMLTK</sequence>
<evidence type="ECO:0000256" key="4">
    <source>
        <dbReference type="ARBA" id="ARBA00023186"/>
    </source>
</evidence>
<keyword evidence="6" id="KW-1133">Transmembrane helix</keyword>
<keyword evidence="6" id="KW-0812">Transmembrane</keyword>
<evidence type="ECO:0008006" key="9">
    <source>
        <dbReference type="Google" id="ProtNLM"/>
    </source>
</evidence>
<dbReference type="GO" id="GO:0005886">
    <property type="term" value="C:plasma membrane"/>
    <property type="evidence" value="ECO:0007669"/>
    <property type="project" value="UniProtKB-SubCell"/>
</dbReference>
<dbReference type="AlphaFoldDB" id="A0A858RJ44"/>
<evidence type="ECO:0000313" key="8">
    <source>
        <dbReference type="Proteomes" id="UP000501812"/>
    </source>
</evidence>
<feature type="transmembrane region" description="Helical" evidence="6">
    <location>
        <begin position="7"/>
        <end position="27"/>
    </location>
</feature>
<dbReference type="Proteomes" id="UP000501812">
    <property type="component" value="Chromosome"/>
</dbReference>
<evidence type="ECO:0000313" key="7">
    <source>
        <dbReference type="EMBL" id="QJE97266.1"/>
    </source>
</evidence>
<dbReference type="KEGG" id="luo:HHL09_16205"/>
<name>A0A858RJ44_9BACT</name>
<dbReference type="SUPFAM" id="SSF109998">
    <property type="entry name" value="Triger factor/SurA peptide-binding domain-like"/>
    <property type="match status" value="1"/>
</dbReference>
<dbReference type="PANTHER" id="PTHR47529">
    <property type="entry name" value="PEPTIDYL-PROLYL CIS-TRANS ISOMERASE D"/>
    <property type="match status" value="1"/>
</dbReference>
<feature type="region of interest" description="Disordered" evidence="5">
    <location>
        <begin position="250"/>
        <end position="280"/>
    </location>
</feature>
<dbReference type="InterPro" id="IPR027304">
    <property type="entry name" value="Trigger_fact/SurA_dom_sf"/>
</dbReference>
<keyword evidence="3 6" id="KW-0472">Membrane</keyword>
<keyword evidence="4" id="KW-0143">Chaperone</keyword>
<gene>
    <name evidence="7" type="ORF">HHL09_16205</name>
</gene>
<evidence type="ECO:0000256" key="3">
    <source>
        <dbReference type="ARBA" id="ARBA00023136"/>
    </source>
</evidence>
<dbReference type="InterPro" id="IPR052029">
    <property type="entry name" value="PpiD_chaperone"/>
</dbReference>
<accession>A0A858RJ44</accession>
<dbReference type="PANTHER" id="PTHR47529:SF1">
    <property type="entry name" value="PERIPLASMIC CHAPERONE PPID"/>
    <property type="match status" value="1"/>
</dbReference>
<evidence type="ECO:0000256" key="5">
    <source>
        <dbReference type="SAM" id="MobiDB-lite"/>
    </source>
</evidence>
<dbReference type="RefSeq" id="WP_169455666.1">
    <property type="nucleotide sequence ID" value="NZ_CP051774.1"/>
</dbReference>
<organism evidence="7 8">
    <name type="scientific">Luteolibacter luteus</name>
    <dbReference type="NCBI Taxonomy" id="2728835"/>
    <lineage>
        <taxon>Bacteria</taxon>
        <taxon>Pseudomonadati</taxon>
        <taxon>Verrucomicrobiota</taxon>
        <taxon>Verrucomicrobiia</taxon>
        <taxon>Verrucomicrobiales</taxon>
        <taxon>Verrucomicrobiaceae</taxon>
        <taxon>Luteolibacter</taxon>
    </lineage>
</organism>
<protein>
    <recommendedName>
        <fullName evidence="9">PpiC domain-containing protein</fullName>
    </recommendedName>
</protein>
<evidence type="ECO:0000256" key="2">
    <source>
        <dbReference type="ARBA" id="ARBA00022475"/>
    </source>
</evidence>